<sequence>MTAWTLNDIERAIRSSWGVDTCAPEDLAHWRPDNPARGQAGVTAMVVHDLLGGELMMGEVRAGGVRTDLHWWNRSAAGIEIDLTHEQFGPDELVGPGRPVARPARPGRLHAQYVLLRHRVAIELERGRTRLPERACA</sequence>
<evidence type="ECO:0000313" key="1">
    <source>
        <dbReference type="EMBL" id="MQS13292.1"/>
    </source>
</evidence>
<keyword evidence="2" id="KW-1185">Reference proteome</keyword>
<dbReference type="RefSeq" id="WP_153461505.1">
    <property type="nucleotide sequence ID" value="NZ_WBOF01000001.1"/>
</dbReference>
<evidence type="ECO:0000313" key="2">
    <source>
        <dbReference type="Proteomes" id="UP000450000"/>
    </source>
</evidence>
<dbReference type="AlphaFoldDB" id="A0A6N7KP10"/>
<dbReference type="Pfam" id="PF24585">
    <property type="entry name" value="YunG"/>
    <property type="match status" value="1"/>
</dbReference>
<reference evidence="1 2" key="1">
    <citation type="submission" date="2019-09" db="EMBL/GenBank/DDBJ databases">
        <title>Genome Sequences of Streptomyces kaniharaensis ATCC 21070.</title>
        <authorList>
            <person name="Zhu W."/>
            <person name="De Crecy-Lagard V."/>
            <person name="Richards N.G."/>
        </authorList>
    </citation>
    <scope>NUCLEOTIDE SEQUENCE [LARGE SCALE GENOMIC DNA]</scope>
    <source>
        <strain evidence="1 2">SF-557</strain>
    </source>
</reference>
<name>A0A6N7KP10_9ACTN</name>
<accession>A0A6N7KP10</accession>
<dbReference type="Proteomes" id="UP000450000">
    <property type="component" value="Unassembled WGS sequence"/>
</dbReference>
<comment type="caution">
    <text evidence="1">The sequence shown here is derived from an EMBL/GenBank/DDBJ whole genome shotgun (WGS) entry which is preliminary data.</text>
</comment>
<protein>
    <submittedName>
        <fullName evidence="1">Uncharacterized protein</fullName>
    </submittedName>
</protein>
<proteinExistence type="predicted"/>
<dbReference type="OrthoDB" id="9792518at2"/>
<organism evidence="1 2">
    <name type="scientific">Streptomyces kaniharaensis</name>
    <dbReference type="NCBI Taxonomy" id="212423"/>
    <lineage>
        <taxon>Bacteria</taxon>
        <taxon>Bacillati</taxon>
        <taxon>Actinomycetota</taxon>
        <taxon>Actinomycetes</taxon>
        <taxon>Kitasatosporales</taxon>
        <taxon>Streptomycetaceae</taxon>
        <taxon>Streptomyces</taxon>
    </lineage>
</organism>
<dbReference type="InterPro" id="IPR056238">
    <property type="entry name" value="YunG-like"/>
</dbReference>
<gene>
    <name evidence="1" type="ORF">F7Q99_13620</name>
</gene>
<dbReference type="EMBL" id="WBOF01000001">
    <property type="protein sequence ID" value="MQS13292.1"/>
    <property type="molecule type" value="Genomic_DNA"/>
</dbReference>